<keyword evidence="1" id="KW-0732">Signal</keyword>
<dbReference type="Proteomes" id="UP000238730">
    <property type="component" value="Unassembled WGS sequence"/>
</dbReference>
<evidence type="ECO:0008006" key="4">
    <source>
        <dbReference type="Google" id="ProtNLM"/>
    </source>
</evidence>
<evidence type="ECO:0000313" key="3">
    <source>
        <dbReference type="Proteomes" id="UP000238730"/>
    </source>
</evidence>
<protein>
    <recommendedName>
        <fullName evidence="4">Lipoprotein</fullName>
    </recommendedName>
</protein>
<name>A0A2S7VL11_PHOAN</name>
<comment type="caution">
    <text evidence="2">The sequence shown here is derived from an EMBL/GenBank/DDBJ whole genome shotgun (WGS) entry which is preliminary data.</text>
</comment>
<dbReference type="RefSeq" id="WP_105062608.1">
    <property type="nucleotide sequence ID" value="NZ_MSCJ01000003.1"/>
</dbReference>
<dbReference type="OrthoDB" id="5823041at2"/>
<sequence>MKTKILLLALLLSGCDMTATPFTPPSTNDIEQCQILVTNTTQYAAETIIANDFENKSESNRGWVFVDHIKPAQRGDINFRCNLEKNKVEVWAPGAAMWNEL</sequence>
<proteinExistence type="predicted"/>
<feature type="signal peptide" evidence="1">
    <location>
        <begin position="1"/>
        <end position="18"/>
    </location>
</feature>
<evidence type="ECO:0000313" key="2">
    <source>
        <dbReference type="EMBL" id="PQJ62843.1"/>
    </source>
</evidence>
<dbReference type="EMBL" id="MSCJ01000003">
    <property type="protein sequence ID" value="PQJ62843.1"/>
    <property type="molecule type" value="Genomic_DNA"/>
</dbReference>
<dbReference type="AlphaFoldDB" id="A0A2S7VL11"/>
<evidence type="ECO:0000256" key="1">
    <source>
        <dbReference type="SAM" id="SignalP"/>
    </source>
</evidence>
<reference evidence="2 3" key="1">
    <citation type="submission" date="2016-12" db="EMBL/GenBank/DDBJ databases">
        <title>Diversity of luminous bacteria.</title>
        <authorList>
            <person name="Yoshizawa S."/>
            <person name="Kogure K."/>
        </authorList>
    </citation>
    <scope>NUCLEOTIDE SEQUENCE [LARGE SCALE GENOMIC DNA]</scope>
    <source>
        <strain evidence="2 3">LC1-200</strain>
    </source>
</reference>
<gene>
    <name evidence="2" type="ORF">BTO08_21785</name>
</gene>
<accession>A0A2S7VL11</accession>
<organism evidence="2 3">
    <name type="scientific">Photobacterium angustum</name>
    <dbReference type="NCBI Taxonomy" id="661"/>
    <lineage>
        <taxon>Bacteria</taxon>
        <taxon>Pseudomonadati</taxon>
        <taxon>Pseudomonadota</taxon>
        <taxon>Gammaproteobacteria</taxon>
        <taxon>Vibrionales</taxon>
        <taxon>Vibrionaceae</taxon>
        <taxon>Photobacterium</taxon>
    </lineage>
</organism>
<feature type="chain" id="PRO_5015639829" description="Lipoprotein" evidence="1">
    <location>
        <begin position="19"/>
        <end position="101"/>
    </location>
</feature>
<dbReference type="PROSITE" id="PS51257">
    <property type="entry name" value="PROKAR_LIPOPROTEIN"/>
    <property type="match status" value="1"/>
</dbReference>